<accession>A0A026WMF5</accession>
<gene>
    <name evidence="1" type="ORF">X777_02918</name>
</gene>
<evidence type="ECO:0000313" key="2">
    <source>
        <dbReference type="Proteomes" id="UP000053097"/>
    </source>
</evidence>
<name>A0A026WMF5_OOCBI</name>
<dbReference type="AlphaFoldDB" id="A0A026WMF5"/>
<evidence type="ECO:0000313" key="1">
    <source>
        <dbReference type="EMBL" id="EZA56299.1"/>
    </source>
</evidence>
<organism evidence="1 2">
    <name type="scientific">Ooceraea biroi</name>
    <name type="common">Clonal raider ant</name>
    <name type="synonym">Cerapachys biroi</name>
    <dbReference type="NCBI Taxonomy" id="2015173"/>
    <lineage>
        <taxon>Eukaryota</taxon>
        <taxon>Metazoa</taxon>
        <taxon>Ecdysozoa</taxon>
        <taxon>Arthropoda</taxon>
        <taxon>Hexapoda</taxon>
        <taxon>Insecta</taxon>
        <taxon>Pterygota</taxon>
        <taxon>Neoptera</taxon>
        <taxon>Endopterygota</taxon>
        <taxon>Hymenoptera</taxon>
        <taxon>Apocrita</taxon>
        <taxon>Aculeata</taxon>
        <taxon>Formicoidea</taxon>
        <taxon>Formicidae</taxon>
        <taxon>Dorylinae</taxon>
        <taxon>Ooceraea</taxon>
    </lineage>
</organism>
<protein>
    <submittedName>
        <fullName evidence="1">Uncharacterized protein</fullName>
    </submittedName>
</protein>
<keyword evidence="2" id="KW-1185">Reference proteome</keyword>
<reference evidence="1 2" key="1">
    <citation type="journal article" date="2014" name="Curr. Biol.">
        <title>The genome of the clonal raider ant Cerapachys biroi.</title>
        <authorList>
            <person name="Oxley P.R."/>
            <person name="Ji L."/>
            <person name="Fetter-Pruneda I."/>
            <person name="McKenzie S.K."/>
            <person name="Li C."/>
            <person name="Hu H."/>
            <person name="Zhang G."/>
            <person name="Kronauer D.J."/>
        </authorList>
    </citation>
    <scope>NUCLEOTIDE SEQUENCE [LARGE SCALE GENOMIC DNA]</scope>
</reference>
<dbReference type="EMBL" id="KK107167">
    <property type="protein sequence ID" value="EZA56299.1"/>
    <property type="molecule type" value="Genomic_DNA"/>
</dbReference>
<proteinExistence type="predicted"/>
<dbReference type="Proteomes" id="UP000053097">
    <property type="component" value="Unassembled WGS sequence"/>
</dbReference>
<sequence>MQFRGTSNVANSRGFGDTFSHNVRNMRAFQHHGARTEISWGDIPPQLDSGLD</sequence>